<organism evidence="3 4">
    <name type="scientific">Roseateles aquatilis</name>
    <dbReference type="NCBI Taxonomy" id="431061"/>
    <lineage>
        <taxon>Bacteria</taxon>
        <taxon>Pseudomonadati</taxon>
        <taxon>Pseudomonadota</taxon>
        <taxon>Betaproteobacteria</taxon>
        <taxon>Burkholderiales</taxon>
        <taxon>Sphaerotilaceae</taxon>
        <taxon>Roseateles</taxon>
    </lineage>
</organism>
<gene>
    <name evidence="3" type="ORF">CDN99_23985</name>
</gene>
<dbReference type="RefSeq" id="WP_088387545.1">
    <property type="nucleotide sequence ID" value="NZ_NIOF01000015.1"/>
</dbReference>
<comment type="caution">
    <text evidence="3">The sequence shown here is derived from an EMBL/GenBank/DDBJ whole genome shotgun (WGS) entry which is preliminary data.</text>
</comment>
<dbReference type="InterPro" id="IPR012337">
    <property type="entry name" value="RNaseH-like_sf"/>
</dbReference>
<dbReference type="Proteomes" id="UP000197468">
    <property type="component" value="Unassembled WGS sequence"/>
</dbReference>
<keyword evidence="4" id="KW-1185">Reference proteome</keyword>
<dbReference type="EMBL" id="NIOF01000015">
    <property type="protein sequence ID" value="OWQ84792.1"/>
    <property type="molecule type" value="Genomic_DNA"/>
</dbReference>
<dbReference type="SUPFAM" id="SSF53098">
    <property type="entry name" value="Ribonuclease H-like"/>
    <property type="match status" value="1"/>
</dbReference>
<dbReference type="InterPro" id="IPR036397">
    <property type="entry name" value="RNaseH_sf"/>
</dbReference>
<dbReference type="Pfam" id="PF09299">
    <property type="entry name" value="Mu-transpos_C"/>
    <property type="match status" value="1"/>
</dbReference>
<evidence type="ECO:0000259" key="2">
    <source>
        <dbReference type="PROSITE" id="PS50994"/>
    </source>
</evidence>
<feature type="compositionally biased region" description="Low complexity" evidence="1">
    <location>
        <begin position="613"/>
        <end position="631"/>
    </location>
</feature>
<dbReference type="GO" id="GO:0003676">
    <property type="term" value="F:nucleic acid binding"/>
    <property type="evidence" value="ECO:0007669"/>
    <property type="project" value="InterPro"/>
</dbReference>
<protein>
    <recommendedName>
        <fullName evidence="2">Integrase catalytic domain-containing protein</fullName>
    </recommendedName>
</protein>
<dbReference type="OrthoDB" id="5439087at2"/>
<dbReference type="AlphaFoldDB" id="A0A246IX49"/>
<dbReference type="PROSITE" id="PS50994">
    <property type="entry name" value="INTEGRASE"/>
    <property type="match status" value="1"/>
</dbReference>
<evidence type="ECO:0000256" key="1">
    <source>
        <dbReference type="SAM" id="MobiDB-lite"/>
    </source>
</evidence>
<feature type="compositionally biased region" description="Basic residues" evidence="1">
    <location>
        <begin position="586"/>
        <end position="595"/>
    </location>
</feature>
<dbReference type="Gene3D" id="3.30.420.10">
    <property type="entry name" value="Ribonuclease H-like superfamily/Ribonuclease H"/>
    <property type="match status" value="1"/>
</dbReference>
<feature type="region of interest" description="Disordered" evidence="1">
    <location>
        <begin position="580"/>
        <end position="631"/>
    </location>
</feature>
<proteinExistence type="predicted"/>
<sequence>MSKSGAHSTAGSNGVRPAGAFLSVAAGEVVKHPEGVFRIAEVLGFDTVLGHNIENGRARVLLIKELDRVDHAGPALPQGEVTQVEDGRWAQALERMKAIEPLVSGSCTRAEVVARAAEVGRDPATLYRWIARFRNWDTTNSLIPQKAGWREGRGRISAEAERVLDEVIQTFYLTNERPKITATYSEVKIRCDALKMPPPSKKALKARIDRIPEYERMKRRGQREKAKKRFLAVPGSTPDADYPLSRVEIDHTPVDIILVDDVNRLPLGRPYVTVAIECFSRMAMGYYLSFDPPSRTSVAMCMALAMCPKEEWLILHGVDAEWPIWGRPKLIVTDNGPEFQSRDFERAMQKFGIDMEFRPVGLAHFGGHVERVQGTLLREIHDLPGTTFANIAERKEYDSEGRAVMTLGEFERQLLKLICNEYHRRPHSSIGMPPLRKWELGIFGSADSGGIGMPPRPGDRTEILLNFLPSFERTIQNDGVSLENLRYYDDCLRPWIGMLDDETERGRRHLFRRDPRDVSKIWFFDPDLKVYFKVPLADASAPSFSVWEHRRAKEAVAELGYDPSDERVVIQSIRERREMVADSAKKTKKARREHQRNRDHQRALTVDKPLAKAPSPAGPESAPSPENAAQPALTVVSAPTAAAIAGLAAFVAPPEDIA</sequence>
<dbReference type="GO" id="GO:0015074">
    <property type="term" value="P:DNA integration"/>
    <property type="evidence" value="ECO:0007669"/>
    <property type="project" value="InterPro"/>
</dbReference>
<dbReference type="InterPro" id="IPR001584">
    <property type="entry name" value="Integrase_cat-core"/>
</dbReference>
<evidence type="ECO:0000313" key="3">
    <source>
        <dbReference type="EMBL" id="OWQ84792.1"/>
    </source>
</evidence>
<name>A0A246IX49_9BURK</name>
<evidence type="ECO:0000313" key="4">
    <source>
        <dbReference type="Proteomes" id="UP000197468"/>
    </source>
</evidence>
<dbReference type="InterPro" id="IPR015378">
    <property type="entry name" value="Transposase-like_Mu_C"/>
</dbReference>
<accession>A0A246IX49</accession>
<feature type="domain" description="Integrase catalytic" evidence="2">
    <location>
        <begin position="239"/>
        <end position="442"/>
    </location>
</feature>
<reference evidence="3 4" key="1">
    <citation type="journal article" date="2008" name="Int. J. Syst. Evol. Microbiol.">
        <title>Description of Roseateles aquatilis sp. nov. and Roseateles terrae sp. nov., in the class Betaproteobacteria, and emended description of the genus Roseateles.</title>
        <authorList>
            <person name="Gomila M."/>
            <person name="Bowien B."/>
            <person name="Falsen E."/>
            <person name="Moore E.R."/>
            <person name="Lalucat J."/>
        </authorList>
    </citation>
    <scope>NUCLEOTIDE SEQUENCE [LARGE SCALE GENOMIC DNA]</scope>
    <source>
        <strain evidence="3 4">CCUG 48205</strain>
    </source>
</reference>